<organism evidence="1 2">
    <name type="scientific">Tritrichomonas musculus</name>
    <dbReference type="NCBI Taxonomy" id="1915356"/>
    <lineage>
        <taxon>Eukaryota</taxon>
        <taxon>Metamonada</taxon>
        <taxon>Parabasalia</taxon>
        <taxon>Tritrichomonadida</taxon>
        <taxon>Tritrichomonadidae</taxon>
        <taxon>Tritrichomonas</taxon>
    </lineage>
</organism>
<evidence type="ECO:0000313" key="1">
    <source>
        <dbReference type="EMBL" id="KAK8838136.1"/>
    </source>
</evidence>
<keyword evidence="2" id="KW-1185">Reference proteome</keyword>
<evidence type="ECO:0000313" key="2">
    <source>
        <dbReference type="Proteomes" id="UP001470230"/>
    </source>
</evidence>
<dbReference type="EMBL" id="JAPFFF010000057">
    <property type="protein sequence ID" value="KAK8838136.1"/>
    <property type="molecule type" value="Genomic_DNA"/>
</dbReference>
<dbReference type="Proteomes" id="UP001470230">
    <property type="component" value="Unassembled WGS sequence"/>
</dbReference>
<protein>
    <submittedName>
        <fullName evidence="1">Uncharacterized protein</fullName>
    </submittedName>
</protein>
<proteinExistence type="predicted"/>
<gene>
    <name evidence="1" type="ORF">M9Y10_036089</name>
</gene>
<name>A0ABR2GW86_9EUKA</name>
<sequence>MTSKIATKQQNQNVNQDLKLKTLSVEAIKSIIKENHSKNSLTFKLFPSPQNRVHIVSYLNNDFYHYLESIEPNDKLHLIFKLFHYISQLRNDLSLLELASSIQNTREPLQLSIQKMKKKLEFNDIEENKILEDQIDKSQKLLNIINASYNVHDIDWIFIIIAQFMKSHFETYYTEQLLWSFCNEYFETDDLKILSSQIKDDTGIEFEVDKERKFPYKEEIPINAHVYIEIDNTGFTDCVEVSIAHFFYMVQPVEPNLIDSYWDAINSPLKEKIKNFFHIQGPKRANNENSSIREIWAEIVSRIPGMIYKKKTDPNLILNDVEIKAGWFNYLKAIAHLKNNKKAWDELCELMEILTEEEKISPSIKERTCKIFSELAGDKLESIEWRDGDYYEGIRDMEDGTLDLLGRIRCSFKDAPEKIDFVMMDGHGYVQWNED</sequence>
<comment type="caution">
    <text evidence="1">The sequence shown here is derived from an EMBL/GenBank/DDBJ whole genome shotgun (WGS) entry which is preliminary data.</text>
</comment>
<accession>A0ABR2GW86</accession>
<reference evidence="1 2" key="1">
    <citation type="submission" date="2024-04" db="EMBL/GenBank/DDBJ databases">
        <title>Tritrichomonas musculus Genome.</title>
        <authorList>
            <person name="Alves-Ferreira E."/>
            <person name="Grigg M."/>
            <person name="Lorenzi H."/>
            <person name="Galac M."/>
        </authorList>
    </citation>
    <scope>NUCLEOTIDE SEQUENCE [LARGE SCALE GENOMIC DNA]</scope>
    <source>
        <strain evidence="1 2">EAF2021</strain>
    </source>
</reference>